<dbReference type="InterPro" id="IPR032466">
    <property type="entry name" value="Metal_Hydrolase"/>
</dbReference>
<name>A0A382AMW7_9ZZZZ</name>
<proteinExistence type="predicted"/>
<dbReference type="Gene3D" id="3.20.20.140">
    <property type="entry name" value="Metal-dependent hydrolases"/>
    <property type="match status" value="1"/>
</dbReference>
<gene>
    <name evidence="1" type="ORF">METZ01_LOCUS155759</name>
</gene>
<dbReference type="SUPFAM" id="SSF51556">
    <property type="entry name" value="Metallo-dependent hydrolases"/>
    <property type="match status" value="1"/>
</dbReference>
<evidence type="ECO:0000313" key="1">
    <source>
        <dbReference type="EMBL" id="SVB02905.1"/>
    </source>
</evidence>
<dbReference type="AlphaFoldDB" id="A0A382AMW7"/>
<reference evidence="1" key="1">
    <citation type="submission" date="2018-05" db="EMBL/GenBank/DDBJ databases">
        <authorList>
            <person name="Lanie J.A."/>
            <person name="Ng W.-L."/>
            <person name="Kazmierczak K.M."/>
            <person name="Andrzejewski T.M."/>
            <person name="Davidsen T.M."/>
            <person name="Wayne K.J."/>
            <person name="Tettelin H."/>
            <person name="Glass J.I."/>
            <person name="Rusch D."/>
            <person name="Podicherti R."/>
            <person name="Tsui H.-C.T."/>
            <person name="Winkler M.E."/>
        </authorList>
    </citation>
    <scope>NUCLEOTIDE SEQUENCE</scope>
</reference>
<protein>
    <recommendedName>
        <fullName evidence="2">Amidohydrolase-related domain-containing protein</fullName>
    </recommendedName>
</protein>
<evidence type="ECO:0008006" key="2">
    <source>
        <dbReference type="Google" id="ProtNLM"/>
    </source>
</evidence>
<accession>A0A382AMW7</accession>
<sequence length="440" mass="50158">MRQLKYEPSSMSDYFDFSSLDLKKLPGIIVKLTVLLLVGICLSASKSVQAQPHGDCHFHLLDFLQNGEFDNRDGAFPCNASGLMEDGRYFQLPYGERYRRLTGLIDVTERHNIADVVVCGMPFVKKWAEDDFFLRPKYYLDSSSRVKAARDTDLQIAAAFMDYRRRFAGNRTQLDKLTRLHPFICGLDTTDLGAVDLAVKRIQEYPGVWEGLGELMSRHDDLTNLTTGERPRANHPSFTRLFKFAGLVSLPISIHHNVAPISRNDSETKQPLYLGEFLDLLKITINNEANMSNRPKVIWCHAGISRRIVVENYHQILERILDEYHENLYLDLSWVVLGSYVYKNLDKWVALINKHPNNFLIGSDSVGKYSGIPIELRKYQALLNALPDQTRSKVAYKNLNRILHEAKATRIKKGLGDGGITLPLDFSLSENFGLEALYKK</sequence>
<dbReference type="EMBL" id="UINC01026091">
    <property type="protein sequence ID" value="SVB02905.1"/>
    <property type="molecule type" value="Genomic_DNA"/>
</dbReference>
<organism evidence="1">
    <name type="scientific">marine metagenome</name>
    <dbReference type="NCBI Taxonomy" id="408172"/>
    <lineage>
        <taxon>unclassified sequences</taxon>
        <taxon>metagenomes</taxon>
        <taxon>ecological metagenomes</taxon>
    </lineage>
</organism>